<feature type="compositionally biased region" description="Basic and acidic residues" evidence="1">
    <location>
        <begin position="118"/>
        <end position="131"/>
    </location>
</feature>
<organism evidence="2 3">
    <name type="scientific">Nesidiocoris tenuis</name>
    <dbReference type="NCBI Taxonomy" id="355587"/>
    <lineage>
        <taxon>Eukaryota</taxon>
        <taxon>Metazoa</taxon>
        <taxon>Ecdysozoa</taxon>
        <taxon>Arthropoda</taxon>
        <taxon>Hexapoda</taxon>
        <taxon>Insecta</taxon>
        <taxon>Pterygota</taxon>
        <taxon>Neoptera</taxon>
        <taxon>Paraneoptera</taxon>
        <taxon>Hemiptera</taxon>
        <taxon>Heteroptera</taxon>
        <taxon>Panheteroptera</taxon>
        <taxon>Cimicomorpha</taxon>
        <taxon>Miridae</taxon>
        <taxon>Dicyphina</taxon>
        <taxon>Nesidiocoris</taxon>
    </lineage>
</organism>
<evidence type="ECO:0000256" key="1">
    <source>
        <dbReference type="SAM" id="MobiDB-lite"/>
    </source>
</evidence>
<feature type="compositionally biased region" description="Basic residues" evidence="1">
    <location>
        <begin position="102"/>
        <end position="111"/>
    </location>
</feature>
<name>A0ABN7AN20_9HEMI</name>
<evidence type="ECO:0000313" key="2">
    <source>
        <dbReference type="EMBL" id="BES92281.1"/>
    </source>
</evidence>
<gene>
    <name evidence="2" type="ORF">NTJ_05091</name>
</gene>
<sequence length="189" mass="21620">MSKSSPRSQSLRATPNRTTNQRISTIQAWSMQQPYSFPARPFYCQLSKVPNPPSILKFIRFTNRQSRPIDCAIVPLEFAQFEISSNVLLVDVRVKIPFPLPRTRRPIRRSPRPPSSGDDPHQTGSRDERFLPRTRRPIPPQSSATIVWRRHIHQTGSRDRHLLPRTRRLIPPQSTAPTSDPAAVHGPDV</sequence>
<dbReference type="EMBL" id="AP028911">
    <property type="protein sequence ID" value="BES92281.1"/>
    <property type="molecule type" value="Genomic_DNA"/>
</dbReference>
<accession>A0ABN7AN20</accession>
<reference evidence="2 3" key="1">
    <citation type="submission" date="2023-09" db="EMBL/GenBank/DDBJ databases">
        <title>Nesidiocoris tenuis whole genome shotgun sequence.</title>
        <authorList>
            <person name="Shibata T."/>
            <person name="Shimoda M."/>
            <person name="Kobayashi T."/>
            <person name="Uehara T."/>
        </authorList>
    </citation>
    <scope>NUCLEOTIDE SEQUENCE [LARGE SCALE GENOMIC DNA]</scope>
    <source>
        <strain evidence="2 3">Japan</strain>
    </source>
</reference>
<dbReference type="Proteomes" id="UP001307889">
    <property type="component" value="Chromosome 3"/>
</dbReference>
<protein>
    <submittedName>
        <fullName evidence="2">Uncharacterized protein</fullName>
    </submittedName>
</protein>
<evidence type="ECO:0000313" key="3">
    <source>
        <dbReference type="Proteomes" id="UP001307889"/>
    </source>
</evidence>
<feature type="region of interest" description="Disordered" evidence="1">
    <location>
        <begin position="102"/>
        <end position="189"/>
    </location>
</feature>
<proteinExistence type="predicted"/>
<keyword evidence="3" id="KW-1185">Reference proteome</keyword>